<dbReference type="EMBL" id="JACHBL010000001">
    <property type="protein sequence ID" value="MBB5598071.1"/>
    <property type="molecule type" value="Genomic_DNA"/>
</dbReference>
<organism evidence="6 7">
    <name type="scientific">Neomicrococcus lactis</name>
    <dbReference type="NCBI Taxonomy" id="732241"/>
    <lineage>
        <taxon>Bacteria</taxon>
        <taxon>Bacillati</taxon>
        <taxon>Actinomycetota</taxon>
        <taxon>Actinomycetes</taxon>
        <taxon>Micrococcales</taxon>
        <taxon>Micrococcaceae</taxon>
        <taxon>Neomicrococcus</taxon>
    </lineage>
</organism>
<dbReference type="GO" id="GO:0016887">
    <property type="term" value="F:ATP hydrolysis activity"/>
    <property type="evidence" value="ECO:0007669"/>
    <property type="project" value="InterPro"/>
</dbReference>
<dbReference type="InterPro" id="IPR017871">
    <property type="entry name" value="ABC_transporter-like_CS"/>
</dbReference>
<evidence type="ECO:0000256" key="4">
    <source>
        <dbReference type="ARBA" id="ARBA00022840"/>
    </source>
</evidence>
<keyword evidence="3" id="KW-0547">Nucleotide-binding</keyword>
<evidence type="ECO:0000313" key="6">
    <source>
        <dbReference type="EMBL" id="MBB5598071.1"/>
    </source>
</evidence>
<dbReference type="InterPro" id="IPR027417">
    <property type="entry name" value="P-loop_NTPase"/>
</dbReference>
<dbReference type="InterPro" id="IPR003439">
    <property type="entry name" value="ABC_transporter-like_ATP-bd"/>
</dbReference>
<evidence type="ECO:0000259" key="5">
    <source>
        <dbReference type="PROSITE" id="PS50893"/>
    </source>
</evidence>
<dbReference type="GO" id="GO:0005524">
    <property type="term" value="F:ATP binding"/>
    <property type="evidence" value="ECO:0007669"/>
    <property type="project" value="UniProtKB-KW"/>
</dbReference>
<dbReference type="Gene3D" id="3.40.50.300">
    <property type="entry name" value="P-loop containing nucleotide triphosphate hydrolases"/>
    <property type="match status" value="1"/>
</dbReference>
<protein>
    <submittedName>
        <fullName evidence="6">ABC-type lipoprotein export system ATPase subunit</fullName>
    </submittedName>
</protein>
<comment type="similarity">
    <text evidence="1">Belongs to the ABC transporter superfamily.</text>
</comment>
<keyword evidence="6" id="KW-0449">Lipoprotein</keyword>
<name>A0A7W9DBG2_9MICC</name>
<accession>A0A7W9DBG2</accession>
<evidence type="ECO:0000313" key="7">
    <source>
        <dbReference type="Proteomes" id="UP000523863"/>
    </source>
</evidence>
<keyword evidence="7" id="KW-1185">Reference proteome</keyword>
<feature type="domain" description="ABC transporter" evidence="5">
    <location>
        <begin position="3"/>
        <end position="212"/>
    </location>
</feature>
<keyword evidence="4" id="KW-0067">ATP-binding</keyword>
<dbReference type="GO" id="GO:0022857">
    <property type="term" value="F:transmembrane transporter activity"/>
    <property type="evidence" value="ECO:0007669"/>
    <property type="project" value="TreeGrafter"/>
</dbReference>
<evidence type="ECO:0000256" key="3">
    <source>
        <dbReference type="ARBA" id="ARBA00022741"/>
    </source>
</evidence>
<dbReference type="InterPro" id="IPR015854">
    <property type="entry name" value="ABC_transpr_LolD-like"/>
</dbReference>
<dbReference type="RefSeq" id="WP_246361611.1">
    <property type="nucleotide sequence ID" value="NZ_JACHBL010000001.1"/>
</dbReference>
<dbReference type="GO" id="GO:0005886">
    <property type="term" value="C:plasma membrane"/>
    <property type="evidence" value="ECO:0007669"/>
    <property type="project" value="TreeGrafter"/>
</dbReference>
<dbReference type="PROSITE" id="PS00211">
    <property type="entry name" value="ABC_TRANSPORTER_1"/>
    <property type="match status" value="1"/>
</dbReference>
<dbReference type="CDD" id="cd03255">
    <property type="entry name" value="ABC_MJ0796_LolCDE_FtsE"/>
    <property type="match status" value="1"/>
</dbReference>
<dbReference type="PANTHER" id="PTHR24220:SF689">
    <property type="entry name" value="LIPOPROTEIN-RELEASING SYSTEM ATP-BINDING PROTEIN LOLD"/>
    <property type="match status" value="1"/>
</dbReference>
<keyword evidence="2" id="KW-0813">Transport</keyword>
<dbReference type="SUPFAM" id="SSF52540">
    <property type="entry name" value="P-loop containing nucleoside triphosphate hydrolases"/>
    <property type="match status" value="1"/>
</dbReference>
<dbReference type="SMART" id="SM00382">
    <property type="entry name" value="AAA"/>
    <property type="match status" value="1"/>
</dbReference>
<dbReference type="Proteomes" id="UP000523863">
    <property type="component" value="Unassembled WGS sequence"/>
</dbReference>
<dbReference type="PANTHER" id="PTHR24220">
    <property type="entry name" value="IMPORT ATP-BINDING PROTEIN"/>
    <property type="match status" value="1"/>
</dbReference>
<reference evidence="6 7" key="1">
    <citation type="submission" date="2020-08" db="EMBL/GenBank/DDBJ databases">
        <title>Sequencing the genomes of 1000 actinobacteria strains.</title>
        <authorList>
            <person name="Klenk H.-P."/>
        </authorList>
    </citation>
    <scope>NUCLEOTIDE SEQUENCE [LARGE SCALE GENOMIC DNA]</scope>
    <source>
        <strain evidence="6 7">DSM 23694</strain>
    </source>
</reference>
<dbReference type="InterPro" id="IPR017911">
    <property type="entry name" value="MacB-like_ATP-bd"/>
</dbReference>
<dbReference type="PROSITE" id="PS50893">
    <property type="entry name" value="ABC_TRANSPORTER_2"/>
    <property type="match status" value="1"/>
</dbReference>
<comment type="caution">
    <text evidence="6">The sequence shown here is derived from an EMBL/GenBank/DDBJ whole genome shotgun (WGS) entry which is preliminary data.</text>
</comment>
<sequence>MKVSISTLEHRYQPGMTPTISAISHTFEPGTLTCITGPSGSGKSTLLYIMALMLTPSAGTIQWGNTSVQQLNDASRSRLRAMHAGFVFQDAMLDLSRTALDNVVEAARIAGISHNVAVEDASRLLERFGVAHRAQHRPAELSGGQAQRIALCRALVKDPDIIFADEPTGNLDSESAEIVWDTLHQAADAGATVIVATHDRDRAEKHTHHLRLSE</sequence>
<evidence type="ECO:0000256" key="2">
    <source>
        <dbReference type="ARBA" id="ARBA00022448"/>
    </source>
</evidence>
<evidence type="ECO:0000256" key="1">
    <source>
        <dbReference type="ARBA" id="ARBA00005417"/>
    </source>
</evidence>
<dbReference type="Pfam" id="PF00005">
    <property type="entry name" value="ABC_tran"/>
    <property type="match status" value="1"/>
</dbReference>
<dbReference type="AlphaFoldDB" id="A0A7W9DBG2"/>
<proteinExistence type="inferred from homology"/>
<gene>
    <name evidence="6" type="ORF">BKA12_001151</name>
</gene>
<dbReference type="InterPro" id="IPR003593">
    <property type="entry name" value="AAA+_ATPase"/>
</dbReference>